<comment type="caution">
    <text evidence="1">The sequence shown here is derived from an EMBL/GenBank/DDBJ whole genome shotgun (WGS) entry which is preliminary data.</text>
</comment>
<gene>
    <name evidence="1" type="ORF">CDAR_486021</name>
</gene>
<dbReference type="Proteomes" id="UP001054837">
    <property type="component" value="Unassembled WGS sequence"/>
</dbReference>
<sequence>MDNHLIAAASLQSPPNDIYHIFGPALLSYSVSSRCTMFLQVVYNAGIETYCAKEEVTMLVPLDFGQWGCSRDCPRFLPVTSRTNAVTQSASETISRWGKKVGSPTTSHTFPCRMSGLRNSASLSSTIKKPPGPDLFDQFRRVEDEVKTYLTLSVPCQKLQKYVEKTFLAIHIEKISKPTKWYKPGNVPLWYPCNVPQYIGRSINKEVEHSMALPNFSQIKKANGSAVDTLLSQPPTPSPLLEKSESVLEGGRWHVRSREEKTLSQQQTITQLAILFRWLFA</sequence>
<organism evidence="1 2">
    <name type="scientific">Caerostris darwini</name>
    <dbReference type="NCBI Taxonomy" id="1538125"/>
    <lineage>
        <taxon>Eukaryota</taxon>
        <taxon>Metazoa</taxon>
        <taxon>Ecdysozoa</taxon>
        <taxon>Arthropoda</taxon>
        <taxon>Chelicerata</taxon>
        <taxon>Arachnida</taxon>
        <taxon>Araneae</taxon>
        <taxon>Araneomorphae</taxon>
        <taxon>Entelegynae</taxon>
        <taxon>Araneoidea</taxon>
        <taxon>Araneidae</taxon>
        <taxon>Caerostris</taxon>
    </lineage>
</organism>
<dbReference type="EMBL" id="BPLQ01014730">
    <property type="protein sequence ID" value="GIY82688.1"/>
    <property type="molecule type" value="Genomic_DNA"/>
</dbReference>
<protein>
    <submittedName>
        <fullName evidence="1">Uncharacterized protein</fullName>
    </submittedName>
</protein>
<keyword evidence="2" id="KW-1185">Reference proteome</keyword>
<accession>A0AAV4WK42</accession>
<name>A0AAV4WK42_9ARAC</name>
<reference evidence="1 2" key="1">
    <citation type="submission" date="2021-06" db="EMBL/GenBank/DDBJ databases">
        <title>Caerostris darwini draft genome.</title>
        <authorList>
            <person name="Kono N."/>
            <person name="Arakawa K."/>
        </authorList>
    </citation>
    <scope>NUCLEOTIDE SEQUENCE [LARGE SCALE GENOMIC DNA]</scope>
</reference>
<evidence type="ECO:0000313" key="2">
    <source>
        <dbReference type="Proteomes" id="UP001054837"/>
    </source>
</evidence>
<evidence type="ECO:0000313" key="1">
    <source>
        <dbReference type="EMBL" id="GIY82688.1"/>
    </source>
</evidence>
<proteinExistence type="predicted"/>
<dbReference type="AlphaFoldDB" id="A0AAV4WK42"/>